<keyword evidence="4" id="KW-0813">Transport</keyword>
<dbReference type="GO" id="GO:0006891">
    <property type="term" value="P:intra-Golgi vesicle-mediated transport"/>
    <property type="evidence" value="ECO:0007669"/>
    <property type="project" value="InterPro"/>
</dbReference>
<dbReference type="GO" id="GO:0015031">
    <property type="term" value="P:protein transport"/>
    <property type="evidence" value="ECO:0007669"/>
    <property type="project" value="UniProtKB-KW"/>
</dbReference>
<keyword evidence="6" id="KW-0333">Golgi apparatus</keyword>
<evidence type="ECO:0000256" key="3">
    <source>
        <dbReference type="ARBA" id="ARBA00020978"/>
    </source>
</evidence>
<evidence type="ECO:0000256" key="6">
    <source>
        <dbReference type="ARBA" id="ARBA00023034"/>
    </source>
</evidence>
<name>A0AAJ7W821_CEPCN</name>
<evidence type="ECO:0000256" key="4">
    <source>
        <dbReference type="ARBA" id="ARBA00022448"/>
    </source>
</evidence>
<keyword evidence="8" id="KW-1185">Reference proteome</keyword>
<reference evidence="9" key="1">
    <citation type="submission" date="2025-08" db="UniProtKB">
        <authorList>
            <consortium name="RefSeq"/>
        </authorList>
    </citation>
    <scope>IDENTIFICATION</scope>
</reference>
<evidence type="ECO:0000313" key="9">
    <source>
        <dbReference type="RefSeq" id="XP_024947860.1"/>
    </source>
</evidence>
<evidence type="ECO:0000256" key="1">
    <source>
        <dbReference type="ARBA" id="ARBA00004395"/>
    </source>
</evidence>
<organism evidence="8 9">
    <name type="scientific">Cephus cinctus</name>
    <name type="common">Wheat stem sawfly</name>
    <dbReference type="NCBI Taxonomy" id="211228"/>
    <lineage>
        <taxon>Eukaryota</taxon>
        <taxon>Metazoa</taxon>
        <taxon>Ecdysozoa</taxon>
        <taxon>Arthropoda</taxon>
        <taxon>Hexapoda</taxon>
        <taxon>Insecta</taxon>
        <taxon>Pterygota</taxon>
        <taxon>Neoptera</taxon>
        <taxon>Endopterygota</taxon>
        <taxon>Hymenoptera</taxon>
        <taxon>Cephoidea</taxon>
        <taxon>Cephidae</taxon>
        <taxon>Cephus</taxon>
    </lineage>
</organism>
<comment type="subcellular location">
    <subcellularLocation>
        <location evidence="1">Golgi apparatus membrane</location>
        <topology evidence="1">Peripheral membrane protein</topology>
    </subcellularLocation>
</comment>
<evidence type="ECO:0000256" key="7">
    <source>
        <dbReference type="ARBA" id="ARBA00023136"/>
    </source>
</evidence>
<evidence type="ECO:0000256" key="2">
    <source>
        <dbReference type="ARBA" id="ARBA00006653"/>
    </source>
</evidence>
<dbReference type="RefSeq" id="XP_024947860.1">
    <property type="nucleotide sequence ID" value="XM_025092092.1"/>
</dbReference>
<dbReference type="GO" id="GO:0000139">
    <property type="term" value="C:Golgi membrane"/>
    <property type="evidence" value="ECO:0007669"/>
    <property type="project" value="UniProtKB-SubCell"/>
</dbReference>
<dbReference type="AlphaFoldDB" id="A0AAJ7W821"/>
<accession>A0AAJ7W821</accession>
<evidence type="ECO:0000313" key="8">
    <source>
        <dbReference type="Proteomes" id="UP000694920"/>
    </source>
</evidence>
<keyword evidence="5" id="KW-0653">Protein transport</keyword>
<dbReference type="CTD" id="9382"/>
<gene>
    <name evidence="9" type="primary">LOC107274794</name>
</gene>
<sequence length="907" mass="103334">MPALNLLDLDINKLFEEHTIKEIEEIQKKIQYESDRKKVELRTLVGERYRDLIQAADTIADMKRTSEDVITRIIDMEDTCRTLQQKYLIGFKMDSVESTSERESWEISDSVVMQIKILMDIPEQIWSAIDARDFLLATQLYMLAQHVNYSLTFEIGNNELTNKYPIIAKQWGAISQFKNVILNGCIDLLQSLDLSAESAANSLASLVLLDGASSSALIEKLISMRSKAIETIIKDESHHSVRNRIKLCVKLLTQTIILIRTCFIKANNKEGGLVMQYINSVTDLDAAFMFAQLDLDKDLVNKYLPTITKNHKPFTRGEIEDFSITTLHENLKTWLSWVKTFTTVEVSKLLNLVTSVRGIFNIREEALALEFPDNWNTTWEELSLPVTNFWAQFFQPLLTERAKGIMNTKWTEALANLKTSIKDLLGRIIHEKYDFPEHDLRWFVWKDSPNDIPQKLSKNGAPDSKRSLLMKTKGYSPNVVRLCDDFDKDLFNLLLDLEQYLYETDRTSIKDDLLSMNISLVSNKFADRSVLQEELQRISTAKIEELTSFVRQECLLDKPKFGRRDTNAIFIGRFLQALCTLCPNLNKCFTFSKVAGLSITNVKWQSICDILKEQSIVAWSSWADSYKIKICEHRDNLLKKEPVDGLRVHSIISEWEKVTIEEEAEEGKRMKSEIFVPYQPSVPLQKYLAAVSKDLNSVIPHTIPKKVLTDIVDAMVTGLFDYYGEMSKNSDLRQKQAFQVFFDLKYISLLMVPRENKILIENSVEVSDHVLSKIDPFDLDVFYPFIQTNVKRSVQRTLLIFGSLVPHSEQLHSILGARMEYSSEGGKSVTEPAGVLAVCTGAPWFPSLAVTAPARNLPLAPVTIPDKNQRKKTTLKSHNRNDSTGATIKSGAAAFFGAMGTDWFGTS</sequence>
<proteinExistence type="inferred from homology"/>
<dbReference type="GO" id="GO:0017119">
    <property type="term" value="C:Golgi transport complex"/>
    <property type="evidence" value="ECO:0007669"/>
    <property type="project" value="InterPro"/>
</dbReference>
<dbReference type="GeneID" id="107274794"/>
<dbReference type="Proteomes" id="UP000694920">
    <property type="component" value="Unplaced"/>
</dbReference>
<comment type="similarity">
    <text evidence="2">Belongs to the COG1 family.</text>
</comment>
<dbReference type="Pfam" id="PF08700">
    <property type="entry name" value="VPS51_Exo84_N"/>
    <property type="match status" value="1"/>
</dbReference>
<protein>
    <recommendedName>
        <fullName evidence="3">Conserved oligomeric Golgi complex subunit 1</fullName>
    </recommendedName>
</protein>
<dbReference type="InterPro" id="IPR033370">
    <property type="entry name" value="COG1"/>
</dbReference>
<dbReference type="PANTHER" id="PTHR31658">
    <property type="entry name" value="CONSERVED OLIGOMERIC GOLGI COMPLEX SUBUNIT 1"/>
    <property type="match status" value="1"/>
</dbReference>
<keyword evidence="7" id="KW-0472">Membrane</keyword>
<evidence type="ECO:0000256" key="5">
    <source>
        <dbReference type="ARBA" id="ARBA00022927"/>
    </source>
</evidence>
<dbReference type="PANTHER" id="PTHR31658:SF0">
    <property type="entry name" value="CONSERVED OLIGOMERIC GOLGI COMPLEX SUBUNIT 1"/>
    <property type="match status" value="1"/>
</dbReference>